<dbReference type="OrthoDB" id="7462577at2759"/>
<keyword evidence="8 11" id="KW-0378">Hydrolase</keyword>
<dbReference type="GO" id="GO:0004523">
    <property type="term" value="F:RNA-DNA hybrid ribonuclease activity"/>
    <property type="evidence" value="ECO:0007669"/>
    <property type="project" value="UniProtKB-EC"/>
</dbReference>
<evidence type="ECO:0000256" key="5">
    <source>
        <dbReference type="ARBA" id="ARBA00022722"/>
    </source>
</evidence>
<dbReference type="FunFam" id="1.10.10.460:FF:000001">
    <property type="entry name" value="Ribonuclease"/>
    <property type="match status" value="1"/>
</dbReference>
<comment type="cofactor">
    <cofactor evidence="3">
        <name>Mg(2+)</name>
        <dbReference type="ChEBI" id="CHEBI:18420"/>
    </cofactor>
</comment>
<evidence type="ECO:0000256" key="11">
    <source>
        <dbReference type="RuleBase" id="RU003515"/>
    </source>
</evidence>
<comment type="cofactor">
    <cofactor evidence="2">
        <name>Mn(2+)</name>
        <dbReference type="ChEBI" id="CHEBI:29035"/>
    </cofactor>
</comment>
<dbReference type="Pfam" id="PF01351">
    <property type="entry name" value="RNase_HII"/>
    <property type="match status" value="2"/>
</dbReference>
<dbReference type="Gene3D" id="1.10.10.460">
    <property type="entry name" value="Ribonuclease hii. Domain 2"/>
    <property type="match status" value="1"/>
</dbReference>
<organism evidence="13 14">
    <name type="scientific">Onchocerca flexuosa</name>
    <dbReference type="NCBI Taxonomy" id="387005"/>
    <lineage>
        <taxon>Eukaryota</taxon>
        <taxon>Metazoa</taxon>
        <taxon>Ecdysozoa</taxon>
        <taxon>Nematoda</taxon>
        <taxon>Chromadorea</taxon>
        <taxon>Rhabditida</taxon>
        <taxon>Spirurina</taxon>
        <taxon>Spiruromorpha</taxon>
        <taxon>Filarioidea</taxon>
        <taxon>Onchocercidae</taxon>
        <taxon>Onchocerca</taxon>
    </lineage>
</organism>
<sequence>MPITQIKSAAVEAITEFSGNFKDFASSMPCVIGIDEAGRGPVLGPMVYACAVTLVNNENMLVEMAQMISAAMLRRTKCSLNKLSHNCAMELLKLAIENNINVVEVYVDTVGPKGPYQAMLCKKFPGIKIIVSEKADAKFPIVGAASIIAKVRRDKTLRNWAFPEGDINIPPSGYGSGYPGDPNTKNFLLETVDQVFGYPNLVRFSWKTAEVLLHKKAVRCKWSNPESTPGSTITSFFKPSGKNYSLMKSRYFIDRCLLNISKCSDF</sequence>
<evidence type="ECO:0000256" key="1">
    <source>
        <dbReference type="ARBA" id="ARBA00000077"/>
    </source>
</evidence>
<dbReference type="InterPro" id="IPR024567">
    <property type="entry name" value="RNase_HII/HIII_dom"/>
</dbReference>
<proteinExistence type="inferred from homology"/>
<evidence type="ECO:0000256" key="4">
    <source>
        <dbReference type="ARBA" id="ARBA00007058"/>
    </source>
</evidence>
<evidence type="ECO:0000313" key="14">
    <source>
        <dbReference type="Proteomes" id="UP000242913"/>
    </source>
</evidence>
<dbReference type="PANTHER" id="PTHR10954">
    <property type="entry name" value="RIBONUCLEASE H2 SUBUNIT A"/>
    <property type="match status" value="1"/>
</dbReference>
<feature type="domain" description="RNase H type-2" evidence="12">
    <location>
        <begin position="80"/>
        <end position="218"/>
    </location>
</feature>
<dbReference type="GO" id="GO:0046872">
    <property type="term" value="F:metal ion binding"/>
    <property type="evidence" value="ECO:0007669"/>
    <property type="project" value="UniProtKB-KW"/>
</dbReference>
<dbReference type="AlphaFoldDB" id="A0A238C509"/>
<keyword evidence="6" id="KW-0479">Metal-binding</keyword>
<comment type="similarity">
    <text evidence="4">Belongs to the RNase HII family. Eukaryotic subfamily.</text>
</comment>
<reference evidence="13 14" key="1">
    <citation type="submission" date="2015-12" db="EMBL/GenBank/DDBJ databases">
        <title>Draft genome of the nematode, Onchocerca flexuosa.</title>
        <authorList>
            <person name="Mitreva M."/>
        </authorList>
    </citation>
    <scope>NUCLEOTIDE SEQUENCE [LARGE SCALE GENOMIC DNA]</scope>
    <source>
        <strain evidence="13">Red Deer</strain>
    </source>
</reference>
<dbReference type="SUPFAM" id="SSF53098">
    <property type="entry name" value="Ribonuclease H-like"/>
    <property type="match status" value="1"/>
</dbReference>
<protein>
    <recommendedName>
        <fullName evidence="11">Ribonuclease</fullName>
        <ecNumber evidence="11">3.1.26.4</ecNumber>
    </recommendedName>
</protein>
<dbReference type="InterPro" id="IPR036397">
    <property type="entry name" value="RNaseH_sf"/>
</dbReference>
<gene>
    <name evidence="13" type="ORF">X798_01159</name>
</gene>
<dbReference type="GO" id="GO:0003723">
    <property type="term" value="F:RNA binding"/>
    <property type="evidence" value="ECO:0007669"/>
    <property type="project" value="UniProtKB-UniRule"/>
</dbReference>
<comment type="function">
    <text evidence="9">Catalytic subunit of RNase HII, an endonuclease that specifically degrades the RNA of RNA:DNA hybrids. Participates in DNA replication, possibly by mediating the removal of lagging-strand Okazaki fragment RNA primers during DNA replication. Mediates the excision of single ribonucleotides from DNA:RNA duplexes.</text>
</comment>
<dbReference type="InterPro" id="IPR001352">
    <property type="entry name" value="RNase_HII/HIII"/>
</dbReference>
<dbReference type="InterPro" id="IPR012337">
    <property type="entry name" value="RNaseH-like_sf"/>
</dbReference>
<keyword evidence="7 11" id="KW-0255">Endonuclease</keyword>
<evidence type="ECO:0000313" key="13">
    <source>
        <dbReference type="EMBL" id="OZC11978.1"/>
    </source>
</evidence>
<dbReference type="EC" id="3.1.26.4" evidence="11"/>
<dbReference type="GO" id="GO:0043137">
    <property type="term" value="P:DNA replication, removal of RNA primer"/>
    <property type="evidence" value="ECO:0007669"/>
    <property type="project" value="TreeGrafter"/>
</dbReference>
<dbReference type="PROSITE" id="PS51975">
    <property type="entry name" value="RNASE_H_2"/>
    <property type="match status" value="1"/>
</dbReference>
<dbReference type="CDD" id="cd07181">
    <property type="entry name" value="RNase_HII_eukaryota_like"/>
    <property type="match status" value="1"/>
</dbReference>
<evidence type="ECO:0000256" key="10">
    <source>
        <dbReference type="PROSITE-ProRule" id="PRU01319"/>
    </source>
</evidence>
<keyword evidence="5 11" id="KW-0540">Nuclease</keyword>
<name>A0A238C509_9BILA</name>
<dbReference type="EMBL" id="KZ269979">
    <property type="protein sequence ID" value="OZC11978.1"/>
    <property type="molecule type" value="Genomic_DNA"/>
</dbReference>
<dbReference type="GO" id="GO:0006298">
    <property type="term" value="P:mismatch repair"/>
    <property type="evidence" value="ECO:0007669"/>
    <property type="project" value="TreeGrafter"/>
</dbReference>
<comment type="function">
    <text evidence="11">Endonuclease that specifically degrades the RNA of RNA-DNA hybrids.</text>
</comment>
<evidence type="ECO:0000256" key="7">
    <source>
        <dbReference type="ARBA" id="ARBA00022759"/>
    </source>
</evidence>
<dbReference type="PANTHER" id="PTHR10954:SF7">
    <property type="entry name" value="RIBONUCLEASE H2 SUBUNIT A"/>
    <property type="match status" value="1"/>
</dbReference>
<comment type="caution">
    <text evidence="10">Lacks conserved residue(s) required for the propagation of feature annotation.</text>
</comment>
<evidence type="ECO:0000256" key="9">
    <source>
        <dbReference type="ARBA" id="ARBA00024981"/>
    </source>
</evidence>
<accession>A0A238C509</accession>
<evidence type="ECO:0000256" key="8">
    <source>
        <dbReference type="ARBA" id="ARBA00022801"/>
    </source>
</evidence>
<evidence type="ECO:0000256" key="3">
    <source>
        <dbReference type="ARBA" id="ARBA00001946"/>
    </source>
</evidence>
<evidence type="ECO:0000256" key="2">
    <source>
        <dbReference type="ARBA" id="ARBA00001936"/>
    </source>
</evidence>
<evidence type="ECO:0000256" key="6">
    <source>
        <dbReference type="ARBA" id="ARBA00022723"/>
    </source>
</evidence>
<comment type="catalytic activity">
    <reaction evidence="1 11">
        <text>Endonucleolytic cleavage to 5'-phosphomonoester.</text>
        <dbReference type="EC" id="3.1.26.4"/>
    </reaction>
</comment>
<evidence type="ECO:0000259" key="12">
    <source>
        <dbReference type="PROSITE" id="PS51975"/>
    </source>
</evidence>
<dbReference type="GO" id="GO:0032299">
    <property type="term" value="C:ribonuclease H2 complex"/>
    <property type="evidence" value="ECO:0007669"/>
    <property type="project" value="TreeGrafter"/>
</dbReference>
<dbReference type="Proteomes" id="UP000242913">
    <property type="component" value="Unassembled WGS sequence"/>
</dbReference>
<dbReference type="Gene3D" id="3.30.420.10">
    <property type="entry name" value="Ribonuclease H-like superfamily/Ribonuclease H"/>
    <property type="match status" value="2"/>
</dbReference>
<keyword evidence="14" id="KW-1185">Reference proteome</keyword>
<dbReference type="InterPro" id="IPR023160">
    <property type="entry name" value="RNase_HII_hlx-loop-hlx_cap_dom"/>
</dbReference>